<dbReference type="KEGG" id="aym:YM304_03530"/>
<name>A0A6C7DZW0_ILUCY</name>
<evidence type="ECO:0000313" key="3">
    <source>
        <dbReference type="Proteomes" id="UP000011863"/>
    </source>
</evidence>
<dbReference type="AlphaFoldDB" id="A0A6C7DZW0"/>
<keyword evidence="3" id="KW-1185">Reference proteome</keyword>
<evidence type="ECO:0008006" key="4">
    <source>
        <dbReference type="Google" id="ProtNLM"/>
    </source>
</evidence>
<dbReference type="PANTHER" id="PTHR38657">
    <property type="entry name" value="SLR1343 PROTEIN"/>
    <property type="match status" value="1"/>
</dbReference>
<dbReference type="InterPro" id="IPR007357">
    <property type="entry name" value="PhrB-like"/>
</dbReference>
<dbReference type="Gene3D" id="1.10.579.10">
    <property type="entry name" value="DNA Cyclobutane Dipyrimidine Photolyase, subunit A, domain 3"/>
    <property type="match status" value="1"/>
</dbReference>
<dbReference type="SUPFAM" id="SSF48173">
    <property type="entry name" value="Cryptochrome/photolyase FAD-binding domain"/>
    <property type="match status" value="1"/>
</dbReference>
<reference evidence="2 3" key="1">
    <citation type="journal article" date="2013" name="Int. J. Syst. Evol. Microbiol.">
        <title>Ilumatobacter nonamiense sp. nov. and Ilumatobacter coccineum sp. nov., isolated from seashore sand.</title>
        <authorList>
            <person name="Matsumoto A."/>
            <person name="Kasai H."/>
            <person name="Matsuo Y."/>
            <person name="Shizuri Y."/>
            <person name="Ichikawa N."/>
            <person name="Fujita N."/>
            <person name="Omura S."/>
            <person name="Takahashi Y."/>
        </authorList>
    </citation>
    <scope>NUCLEOTIDE SEQUENCE [LARGE SCALE GENOMIC DNA]</scope>
    <source>
        <strain evidence="3">NBRC 103263 / KCTC 29153 / YM16-304</strain>
    </source>
</reference>
<dbReference type="Gene3D" id="3.40.50.620">
    <property type="entry name" value="HUPs"/>
    <property type="match status" value="1"/>
</dbReference>
<dbReference type="EMBL" id="AP012057">
    <property type="protein sequence ID" value="BAN00667.1"/>
    <property type="molecule type" value="Genomic_DNA"/>
</dbReference>
<dbReference type="Gene3D" id="1.25.40.80">
    <property type="match status" value="1"/>
</dbReference>
<dbReference type="Pfam" id="PF04244">
    <property type="entry name" value="DPRP"/>
    <property type="match status" value="1"/>
</dbReference>
<dbReference type="RefSeq" id="WP_015439915.1">
    <property type="nucleotide sequence ID" value="NC_020520.1"/>
</dbReference>
<dbReference type="PANTHER" id="PTHR38657:SF1">
    <property type="entry name" value="SLR1343 PROTEIN"/>
    <property type="match status" value="1"/>
</dbReference>
<evidence type="ECO:0000313" key="2">
    <source>
        <dbReference type="EMBL" id="BAN00667.1"/>
    </source>
</evidence>
<gene>
    <name evidence="2" type="ORF">YM304_03530</name>
</gene>
<accession>A0A6C7DZW0</accession>
<dbReference type="InterPro" id="IPR014729">
    <property type="entry name" value="Rossmann-like_a/b/a_fold"/>
</dbReference>
<protein>
    <recommendedName>
        <fullName evidence="4">Cryptochrome/photolyase family protein</fullName>
    </recommendedName>
</protein>
<evidence type="ECO:0000256" key="1">
    <source>
        <dbReference type="SAM" id="MobiDB-lite"/>
    </source>
</evidence>
<dbReference type="Gene3D" id="1.10.10.1710">
    <property type="entry name" value="Deoxyribodipyrimidine photolyase-related"/>
    <property type="match status" value="1"/>
</dbReference>
<dbReference type="InterPro" id="IPR052551">
    <property type="entry name" value="UV-DNA_repair_photolyase"/>
</dbReference>
<feature type="region of interest" description="Disordered" evidence="1">
    <location>
        <begin position="162"/>
        <end position="191"/>
    </location>
</feature>
<dbReference type="InterPro" id="IPR036134">
    <property type="entry name" value="Crypto/Photolyase_FAD-like_sf"/>
</dbReference>
<organism evidence="2 3">
    <name type="scientific">Ilumatobacter coccineus (strain NBRC 103263 / KCTC 29153 / YM16-304)</name>
    <dbReference type="NCBI Taxonomy" id="1313172"/>
    <lineage>
        <taxon>Bacteria</taxon>
        <taxon>Bacillati</taxon>
        <taxon>Actinomycetota</taxon>
        <taxon>Acidimicrobiia</taxon>
        <taxon>Acidimicrobiales</taxon>
        <taxon>Ilumatobacteraceae</taxon>
        <taxon>Ilumatobacter</taxon>
    </lineage>
</organism>
<dbReference type="Proteomes" id="UP000011863">
    <property type="component" value="Chromosome"/>
</dbReference>
<proteinExistence type="predicted"/>
<sequence>MKTVWVLGDQLNRRIGALADADPSTHRVLLVESFAKLRSKRWHRQRAHFVIASMRRFADELRSAGFEVDLRRSDSLQQGLDEHVDQFGPDEVIATEPASWDGLGLLQRNDVTIVRSNQFLCHYDEFADWADGKQRFKMEDFYRWQRRRLGYLMDGDEPVGGRWNFDDENREPPPSAPDDPWASPQTSELGDADRQVLDDLDEHGVDTWGRDPDGTWATSRRAALSRLRHFVDEVLPQFGPHEDAMVERSWHLAHSVLSPYMNIGLLLPGEVCDAVQEAFDRGDVPIASAEGFIRQVIGWREYVWGVYWLWMPDYRSRNALGADRPVPPAFTGAATTDMNCVRHCIDGVEQRAYNHHIQRLMVLGNLSMLHGVDPWALTDWMWSHFIDGAEWVMLPNVIGMSQWADGGRMATKPYAAGGNYIDKMSDYCGPCRYDRKQRVGDDACPFTTLYWDFLARHHDLLVKNPRIARQVRASERLSDLPAVRERAVEVRRLLDDGKL</sequence>